<keyword evidence="6 12" id="KW-0418">Kinase</keyword>
<dbReference type="Gene3D" id="3.30.565.10">
    <property type="entry name" value="Histidine kinase-like ATPase, C-terminal domain"/>
    <property type="match status" value="1"/>
</dbReference>
<dbReference type="Proteomes" id="UP001501578">
    <property type="component" value="Unassembled WGS sequence"/>
</dbReference>
<evidence type="ECO:0000256" key="1">
    <source>
        <dbReference type="ARBA" id="ARBA00000085"/>
    </source>
</evidence>
<proteinExistence type="predicted"/>
<keyword evidence="3" id="KW-0597">Phosphoprotein</keyword>
<evidence type="ECO:0000256" key="9">
    <source>
        <dbReference type="SAM" id="MobiDB-lite"/>
    </source>
</evidence>
<sequence>MRTRLFVPTLIAGTVSLAVTIAHVAGVLRPWPGADVLGMAESVTLMAAAGLVVRYSPLRQAAVAAPVAGLASATWLLRVFTPESPLAGLGAAAFWGLGAMLATAVGGYLRSLEVRQERAIADTQTALRLRLARDLHDFVAHDLGEMVAHAQAGQVAGDPARALERVEAAGQRALSMLDRTLDMLHHDRPMTPVGDLGGIAEAAERFSAAGPAQVNLRINPEIVVGPDTAALAYRIVIEGLTNVRRHAPRARSVELDVTISAGTLEVTLVNDGVTRSQKSRRGSVAARHPDVSERASGPKTPMAERGSRIGGSGLPGLSALVAEHGGELMAAAVPDGWSLTARLPLAQSPA</sequence>
<dbReference type="RefSeq" id="WP_343950163.1">
    <property type="nucleotide sequence ID" value="NZ_BAAAHQ010000011.1"/>
</dbReference>
<dbReference type="PANTHER" id="PTHR24421:SF10">
    <property type="entry name" value="NITRATE_NITRITE SENSOR PROTEIN NARQ"/>
    <property type="match status" value="1"/>
</dbReference>
<keyword evidence="10" id="KW-0472">Membrane</keyword>
<dbReference type="Gene3D" id="1.20.5.1930">
    <property type="match status" value="1"/>
</dbReference>
<keyword evidence="8" id="KW-0902">Two-component regulatory system</keyword>
<organism evidence="12 13">
    <name type="scientific">Nonomuraea longicatena</name>
    <dbReference type="NCBI Taxonomy" id="83682"/>
    <lineage>
        <taxon>Bacteria</taxon>
        <taxon>Bacillati</taxon>
        <taxon>Actinomycetota</taxon>
        <taxon>Actinomycetes</taxon>
        <taxon>Streptosporangiales</taxon>
        <taxon>Streptosporangiaceae</taxon>
        <taxon>Nonomuraea</taxon>
    </lineage>
</organism>
<keyword evidence="10" id="KW-0812">Transmembrane</keyword>
<evidence type="ECO:0000256" key="10">
    <source>
        <dbReference type="SAM" id="Phobius"/>
    </source>
</evidence>
<feature type="region of interest" description="Disordered" evidence="9">
    <location>
        <begin position="274"/>
        <end position="311"/>
    </location>
</feature>
<keyword evidence="10" id="KW-1133">Transmembrane helix</keyword>
<feature type="transmembrane region" description="Helical" evidence="10">
    <location>
        <begin position="61"/>
        <end position="80"/>
    </location>
</feature>
<dbReference type="PANTHER" id="PTHR24421">
    <property type="entry name" value="NITRATE/NITRITE SENSOR PROTEIN NARX-RELATED"/>
    <property type="match status" value="1"/>
</dbReference>
<name>A0ABN1PBS2_9ACTN</name>
<evidence type="ECO:0000256" key="8">
    <source>
        <dbReference type="ARBA" id="ARBA00023012"/>
    </source>
</evidence>
<keyword evidence="4" id="KW-0808">Transferase</keyword>
<keyword evidence="13" id="KW-1185">Reference proteome</keyword>
<feature type="domain" description="Signal transduction histidine kinase subgroup 3 dimerisation and phosphoacceptor" evidence="11">
    <location>
        <begin position="128"/>
        <end position="190"/>
    </location>
</feature>
<dbReference type="Pfam" id="PF07730">
    <property type="entry name" value="HisKA_3"/>
    <property type="match status" value="1"/>
</dbReference>
<evidence type="ECO:0000259" key="11">
    <source>
        <dbReference type="Pfam" id="PF07730"/>
    </source>
</evidence>
<reference evidence="12 13" key="1">
    <citation type="journal article" date="2019" name="Int. J. Syst. Evol. Microbiol.">
        <title>The Global Catalogue of Microorganisms (GCM) 10K type strain sequencing project: providing services to taxonomists for standard genome sequencing and annotation.</title>
        <authorList>
            <consortium name="The Broad Institute Genomics Platform"/>
            <consortium name="The Broad Institute Genome Sequencing Center for Infectious Disease"/>
            <person name="Wu L."/>
            <person name="Ma J."/>
        </authorList>
    </citation>
    <scope>NUCLEOTIDE SEQUENCE [LARGE SCALE GENOMIC DNA]</scope>
    <source>
        <strain evidence="12 13">JCM 11136</strain>
    </source>
</reference>
<dbReference type="EC" id="2.7.13.3" evidence="2"/>
<protein>
    <recommendedName>
        <fullName evidence="2">histidine kinase</fullName>
        <ecNumber evidence="2">2.7.13.3</ecNumber>
    </recommendedName>
</protein>
<comment type="caution">
    <text evidence="12">The sequence shown here is derived from an EMBL/GenBank/DDBJ whole genome shotgun (WGS) entry which is preliminary data.</text>
</comment>
<evidence type="ECO:0000256" key="2">
    <source>
        <dbReference type="ARBA" id="ARBA00012438"/>
    </source>
</evidence>
<dbReference type="SUPFAM" id="SSF55874">
    <property type="entry name" value="ATPase domain of HSP90 chaperone/DNA topoisomerase II/histidine kinase"/>
    <property type="match status" value="1"/>
</dbReference>
<accession>A0ABN1PBS2</accession>
<feature type="transmembrane region" description="Helical" evidence="10">
    <location>
        <begin position="34"/>
        <end position="54"/>
    </location>
</feature>
<evidence type="ECO:0000313" key="13">
    <source>
        <dbReference type="Proteomes" id="UP001501578"/>
    </source>
</evidence>
<keyword evidence="5" id="KW-0547">Nucleotide-binding</keyword>
<dbReference type="InterPro" id="IPR050482">
    <property type="entry name" value="Sensor_HK_TwoCompSys"/>
</dbReference>
<evidence type="ECO:0000256" key="6">
    <source>
        <dbReference type="ARBA" id="ARBA00022777"/>
    </source>
</evidence>
<dbReference type="InterPro" id="IPR036890">
    <property type="entry name" value="HATPase_C_sf"/>
</dbReference>
<dbReference type="InterPro" id="IPR011712">
    <property type="entry name" value="Sig_transdc_His_kin_sub3_dim/P"/>
</dbReference>
<evidence type="ECO:0000313" key="12">
    <source>
        <dbReference type="EMBL" id="GAA0925489.1"/>
    </source>
</evidence>
<keyword evidence="7" id="KW-0067">ATP-binding</keyword>
<comment type="catalytic activity">
    <reaction evidence="1">
        <text>ATP + protein L-histidine = ADP + protein N-phospho-L-histidine.</text>
        <dbReference type="EC" id="2.7.13.3"/>
    </reaction>
</comment>
<gene>
    <name evidence="12" type="ORF">GCM10009560_26990</name>
</gene>
<evidence type="ECO:0000256" key="5">
    <source>
        <dbReference type="ARBA" id="ARBA00022741"/>
    </source>
</evidence>
<feature type="transmembrane region" description="Helical" evidence="10">
    <location>
        <begin position="86"/>
        <end position="109"/>
    </location>
</feature>
<dbReference type="EMBL" id="BAAAHQ010000011">
    <property type="protein sequence ID" value="GAA0925489.1"/>
    <property type="molecule type" value="Genomic_DNA"/>
</dbReference>
<evidence type="ECO:0000256" key="4">
    <source>
        <dbReference type="ARBA" id="ARBA00022679"/>
    </source>
</evidence>
<dbReference type="GO" id="GO:0016301">
    <property type="term" value="F:kinase activity"/>
    <property type="evidence" value="ECO:0007669"/>
    <property type="project" value="UniProtKB-KW"/>
</dbReference>
<evidence type="ECO:0000256" key="3">
    <source>
        <dbReference type="ARBA" id="ARBA00022553"/>
    </source>
</evidence>
<evidence type="ECO:0000256" key="7">
    <source>
        <dbReference type="ARBA" id="ARBA00022840"/>
    </source>
</evidence>